<evidence type="ECO:0000313" key="3">
    <source>
        <dbReference type="EMBL" id="VDP45559.1"/>
    </source>
</evidence>
<proteinExistence type="predicted"/>
<evidence type="ECO:0000256" key="1">
    <source>
        <dbReference type="SAM" id="MobiDB-lite"/>
    </source>
</evidence>
<feature type="region of interest" description="Disordered" evidence="1">
    <location>
        <begin position="320"/>
        <end position="356"/>
    </location>
</feature>
<dbReference type="Proteomes" id="UP000270296">
    <property type="component" value="Unassembled WGS sequence"/>
</dbReference>
<evidence type="ECO:0000259" key="2">
    <source>
        <dbReference type="Pfam" id="PF18293"/>
    </source>
</evidence>
<dbReference type="WBParaSite" id="SBAD_0001251501-mRNA-1">
    <property type="protein sequence ID" value="SBAD_0001251501-mRNA-1"/>
    <property type="gene ID" value="SBAD_0001251501"/>
</dbReference>
<sequence length="356" mass="38796">MYEKVCPSHDDLREEKSWDDFLREAADHTYLLLNHSSKTVPNTDKTYTDFRVLLDKILNCGYFHKSLPGRGENQPPEQAKSDAGSSCGNDDKEIGNKLEDQPTELRPEISSSEKPIDEGSSYCRQEVCDQTVISQLHQSPTDVIGPTQGYVHFLQDDQTTCPPKESTLYCEAQDGPVYNVSGGAVLFAQPSNPTLQQNLYPNGFPNSFCSFPSTMPQAAVCVADSIQLAEQMKTVTVSCDADVASTPVSEPVTIIDFDSIFLYRRDAVLNKGNQFVRGSERGPVPQGISNQNTECNGSHAVTPAVAAATFVTTVPAPLSDPSSFDSQFKPVRSRGGRGRGGFRGGPRNSSNVPFRG</sequence>
<feature type="compositionally biased region" description="Basic and acidic residues" evidence="1">
    <location>
        <begin position="89"/>
        <end position="107"/>
    </location>
</feature>
<evidence type="ECO:0000313" key="5">
    <source>
        <dbReference type="WBParaSite" id="SBAD_0001251501-mRNA-1"/>
    </source>
</evidence>
<dbReference type="Pfam" id="PF18293">
    <property type="entry name" value="Caprin-1_dimer"/>
    <property type="match status" value="1"/>
</dbReference>
<feature type="domain" description="Caprin-1 dimerization" evidence="2">
    <location>
        <begin position="1"/>
        <end position="63"/>
    </location>
</feature>
<protein>
    <submittedName>
        <fullName evidence="5">Caprin-1_dimer domain-containing protein</fullName>
    </submittedName>
</protein>
<organism evidence="5">
    <name type="scientific">Soboliphyme baturini</name>
    <dbReference type="NCBI Taxonomy" id="241478"/>
    <lineage>
        <taxon>Eukaryota</taxon>
        <taxon>Metazoa</taxon>
        <taxon>Ecdysozoa</taxon>
        <taxon>Nematoda</taxon>
        <taxon>Enoplea</taxon>
        <taxon>Dorylaimia</taxon>
        <taxon>Dioctophymatida</taxon>
        <taxon>Dioctophymatoidea</taxon>
        <taxon>Soboliphymatidae</taxon>
        <taxon>Soboliphyme</taxon>
    </lineage>
</organism>
<gene>
    <name evidence="3" type="ORF">SBAD_LOCUS12110</name>
</gene>
<evidence type="ECO:0000313" key="4">
    <source>
        <dbReference type="Proteomes" id="UP000270296"/>
    </source>
</evidence>
<dbReference type="InterPro" id="IPR041637">
    <property type="entry name" value="Caprin-1_dimer"/>
</dbReference>
<dbReference type="EMBL" id="UZAM01017009">
    <property type="protein sequence ID" value="VDP45559.1"/>
    <property type="molecule type" value="Genomic_DNA"/>
</dbReference>
<accession>A0A183J8B2</accession>
<dbReference type="AlphaFoldDB" id="A0A183J8B2"/>
<dbReference type="OrthoDB" id="10062814at2759"/>
<keyword evidence="4" id="KW-1185">Reference proteome</keyword>
<feature type="region of interest" description="Disordered" evidence="1">
    <location>
        <begin position="67"/>
        <end position="118"/>
    </location>
</feature>
<reference evidence="5" key="1">
    <citation type="submission" date="2016-06" db="UniProtKB">
        <authorList>
            <consortium name="WormBaseParasite"/>
        </authorList>
    </citation>
    <scope>IDENTIFICATION</scope>
</reference>
<reference evidence="3 4" key="2">
    <citation type="submission" date="2018-11" db="EMBL/GenBank/DDBJ databases">
        <authorList>
            <consortium name="Pathogen Informatics"/>
        </authorList>
    </citation>
    <scope>NUCLEOTIDE SEQUENCE [LARGE SCALE GENOMIC DNA]</scope>
</reference>
<name>A0A183J8B2_9BILA</name>